<keyword evidence="2" id="KW-0378">Hydrolase</keyword>
<protein>
    <submittedName>
        <fullName evidence="2">Alpha/beta hydrolase</fullName>
    </submittedName>
</protein>
<proteinExistence type="predicted"/>
<dbReference type="Proteomes" id="UP000820669">
    <property type="component" value="Unassembled WGS sequence"/>
</dbReference>
<reference evidence="2 3" key="1">
    <citation type="submission" date="2020-04" db="EMBL/GenBank/DDBJ databases">
        <authorList>
            <person name="Klaysubun C."/>
            <person name="Duangmal K."/>
            <person name="Lipun K."/>
        </authorList>
    </citation>
    <scope>NUCLEOTIDE SEQUENCE [LARGE SCALE GENOMIC DNA]</scope>
    <source>
        <strain evidence="2 3">K10HN5</strain>
    </source>
</reference>
<dbReference type="PANTHER" id="PTHR43194">
    <property type="entry name" value="HYDROLASE ALPHA/BETA FOLD FAMILY"/>
    <property type="match status" value="1"/>
</dbReference>
<dbReference type="InterPro" id="IPR000073">
    <property type="entry name" value="AB_hydrolase_1"/>
</dbReference>
<dbReference type="EMBL" id="JAAXLA010000002">
    <property type="protein sequence ID" value="NMH95948.1"/>
    <property type="molecule type" value="Genomic_DNA"/>
</dbReference>
<keyword evidence="3" id="KW-1185">Reference proteome</keyword>
<evidence type="ECO:0000313" key="2">
    <source>
        <dbReference type="EMBL" id="NMH95948.1"/>
    </source>
</evidence>
<dbReference type="InterPro" id="IPR029058">
    <property type="entry name" value="AB_hydrolase_fold"/>
</dbReference>
<name>A0ABX1S315_9PSEU</name>
<dbReference type="Gene3D" id="3.40.50.1820">
    <property type="entry name" value="alpha/beta hydrolase"/>
    <property type="match status" value="1"/>
</dbReference>
<dbReference type="Pfam" id="PF00561">
    <property type="entry name" value="Abhydrolase_1"/>
    <property type="match status" value="1"/>
</dbReference>
<accession>A0ABX1S315</accession>
<feature type="domain" description="AB hydrolase-1" evidence="1">
    <location>
        <begin position="34"/>
        <end position="266"/>
    </location>
</feature>
<comment type="caution">
    <text evidence="2">The sequence shown here is derived from an EMBL/GenBank/DDBJ whole genome shotgun (WGS) entry which is preliminary data.</text>
</comment>
<evidence type="ECO:0000313" key="3">
    <source>
        <dbReference type="Proteomes" id="UP000820669"/>
    </source>
</evidence>
<gene>
    <name evidence="2" type="ORF">HF526_01205</name>
</gene>
<organism evidence="2 3">
    <name type="scientific">Pseudonocardia acidicola</name>
    <dbReference type="NCBI Taxonomy" id="2724939"/>
    <lineage>
        <taxon>Bacteria</taxon>
        <taxon>Bacillati</taxon>
        <taxon>Actinomycetota</taxon>
        <taxon>Actinomycetes</taxon>
        <taxon>Pseudonocardiales</taxon>
        <taxon>Pseudonocardiaceae</taxon>
        <taxon>Pseudonocardia</taxon>
    </lineage>
</organism>
<dbReference type="PRINTS" id="PR00111">
    <property type="entry name" value="ABHYDROLASE"/>
</dbReference>
<dbReference type="GO" id="GO:0016787">
    <property type="term" value="F:hydrolase activity"/>
    <property type="evidence" value="ECO:0007669"/>
    <property type="project" value="UniProtKB-KW"/>
</dbReference>
<dbReference type="SUPFAM" id="SSF53474">
    <property type="entry name" value="alpha/beta-Hydrolases"/>
    <property type="match status" value="1"/>
</dbReference>
<dbReference type="PRINTS" id="PR00412">
    <property type="entry name" value="EPOXHYDRLASE"/>
</dbReference>
<dbReference type="PANTHER" id="PTHR43194:SF2">
    <property type="entry name" value="PEROXISOMAL MEMBRANE PROTEIN LPX1"/>
    <property type="match status" value="1"/>
</dbReference>
<evidence type="ECO:0000259" key="1">
    <source>
        <dbReference type="Pfam" id="PF00561"/>
    </source>
</evidence>
<sequence length="290" mass="30907">MTVPPAGDTVVFDGTAGKLVGDRWPAAGERTGGTVLLLHGGGQTRHSWFRTAASLAAQGWTAIALDARGHGDSDWAPDGDYSVDALVADLAAVVAALGERPVLVGASMGGMTSLIGQGERGDLARALVLVDIVPKVEEEGVARIMAFMRANPDGFGSLEEVAEAVRAYNPHRTRPTSPDGLRKNVRLREDGRWYWHWDPAFLRVGEEPNREASHARARAAAARVRVPTMLVRGAQSDIVSADGVRELLALIPGSRHVDVSATGHMVAGDDNDVFTRRVIDFLEEAPAVRG</sequence>
<dbReference type="RefSeq" id="WP_169379327.1">
    <property type="nucleotide sequence ID" value="NZ_JAAXLA010000002.1"/>
</dbReference>
<dbReference type="InterPro" id="IPR000639">
    <property type="entry name" value="Epox_hydrolase-like"/>
</dbReference>
<dbReference type="InterPro" id="IPR050228">
    <property type="entry name" value="Carboxylesterase_BioH"/>
</dbReference>